<dbReference type="STRING" id="47427.A0A2H3DM09"/>
<keyword evidence="1" id="KW-0812">Transmembrane</keyword>
<accession>A0A2H3DM09</accession>
<sequence length="186" mass="20483">MPSVCFSGFMVNLLYLIGLAVFAGDQIYSYGVRSIGTGVGLLNGLMAWYIGAARGNGNPYCLVIITTALTAPFILKGITCPSDKAFWSMIGVTTVFGEPRWLSSERTSFITKQRKTRLNGDLEKRHTNGSGDSSTKEECIRTFTPRMLAIAIRSHLSVHVLISKVGTPKVEGQWPYEQYTLLHSKL</sequence>
<keyword evidence="1" id="KW-0472">Membrane</keyword>
<reference evidence="3" key="1">
    <citation type="journal article" date="2017" name="Nat. Ecol. Evol.">
        <title>Genome expansion and lineage-specific genetic innovations in the forest pathogenic fungi Armillaria.</title>
        <authorList>
            <person name="Sipos G."/>
            <person name="Prasanna A.N."/>
            <person name="Walter M.C."/>
            <person name="O'Connor E."/>
            <person name="Balint B."/>
            <person name="Krizsan K."/>
            <person name="Kiss B."/>
            <person name="Hess J."/>
            <person name="Varga T."/>
            <person name="Slot J."/>
            <person name="Riley R."/>
            <person name="Boka B."/>
            <person name="Rigling D."/>
            <person name="Barry K."/>
            <person name="Lee J."/>
            <person name="Mihaltcheva S."/>
            <person name="LaButti K."/>
            <person name="Lipzen A."/>
            <person name="Waldron R."/>
            <person name="Moloney N.M."/>
            <person name="Sperisen C."/>
            <person name="Kredics L."/>
            <person name="Vagvoelgyi C."/>
            <person name="Patrignani A."/>
            <person name="Fitzpatrick D."/>
            <person name="Nagy I."/>
            <person name="Doyle S."/>
            <person name="Anderson J.B."/>
            <person name="Grigoriev I.V."/>
            <person name="Gueldener U."/>
            <person name="Muensterkoetter M."/>
            <person name="Nagy L.G."/>
        </authorList>
    </citation>
    <scope>NUCLEOTIDE SEQUENCE [LARGE SCALE GENOMIC DNA]</scope>
    <source>
        <strain evidence="3">Ar21-2</strain>
    </source>
</reference>
<dbReference type="InParanoid" id="A0A2H3DM09"/>
<feature type="transmembrane region" description="Helical" evidence="1">
    <location>
        <begin position="6"/>
        <end position="23"/>
    </location>
</feature>
<feature type="transmembrane region" description="Helical" evidence="1">
    <location>
        <begin position="30"/>
        <end position="51"/>
    </location>
</feature>
<proteinExistence type="predicted"/>
<dbReference type="OrthoDB" id="2274698at2759"/>
<gene>
    <name evidence="2" type="ORF">ARMGADRAFT_1083814</name>
</gene>
<evidence type="ECO:0000313" key="3">
    <source>
        <dbReference type="Proteomes" id="UP000217790"/>
    </source>
</evidence>
<protein>
    <submittedName>
        <fullName evidence="2">Uncharacterized protein</fullName>
    </submittedName>
</protein>
<keyword evidence="1" id="KW-1133">Transmembrane helix</keyword>
<feature type="transmembrane region" description="Helical" evidence="1">
    <location>
        <begin position="57"/>
        <end position="75"/>
    </location>
</feature>
<name>A0A2H3DM09_ARMGA</name>
<dbReference type="EMBL" id="KZ293669">
    <property type="protein sequence ID" value="PBK89273.1"/>
    <property type="molecule type" value="Genomic_DNA"/>
</dbReference>
<dbReference type="AlphaFoldDB" id="A0A2H3DM09"/>
<evidence type="ECO:0000256" key="1">
    <source>
        <dbReference type="SAM" id="Phobius"/>
    </source>
</evidence>
<organism evidence="2 3">
    <name type="scientific">Armillaria gallica</name>
    <name type="common">Bulbous honey fungus</name>
    <name type="synonym">Armillaria bulbosa</name>
    <dbReference type="NCBI Taxonomy" id="47427"/>
    <lineage>
        <taxon>Eukaryota</taxon>
        <taxon>Fungi</taxon>
        <taxon>Dikarya</taxon>
        <taxon>Basidiomycota</taxon>
        <taxon>Agaricomycotina</taxon>
        <taxon>Agaricomycetes</taxon>
        <taxon>Agaricomycetidae</taxon>
        <taxon>Agaricales</taxon>
        <taxon>Marasmiineae</taxon>
        <taxon>Physalacriaceae</taxon>
        <taxon>Armillaria</taxon>
    </lineage>
</organism>
<dbReference type="Proteomes" id="UP000217790">
    <property type="component" value="Unassembled WGS sequence"/>
</dbReference>
<keyword evidence="3" id="KW-1185">Reference proteome</keyword>
<evidence type="ECO:0000313" key="2">
    <source>
        <dbReference type="EMBL" id="PBK89273.1"/>
    </source>
</evidence>